<evidence type="ECO:0000313" key="1">
    <source>
        <dbReference type="EMBL" id="CAA6816643.1"/>
    </source>
</evidence>
<reference evidence="1" key="1">
    <citation type="submission" date="2020-01" db="EMBL/GenBank/DDBJ databases">
        <authorList>
            <person name="Meier V. D."/>
            <person name="Meier V D."/>
        </authorList>
    </citation>
    <scope>NUCLEOTIDE SEQUENCE</scope>
    <source>
        <strain evidence="1">HLG_WM_MAG_03</strain>
    </source>
</reference>
<gene>
    <name evidence="1" type="ORF">HELGO_WM19378</name>
</gene>
<protein>
    <submittedName>
        <fullName evidence="1">Uncharacterized protein</fullName>
    </submittedName>
</protein>
<proteinExistence type="predicted"/>
<accession>A0A6S6TLN9</accession>
<sequence>MKNIILLLLMTTAFLFSSNLSTLYKLYEKQEYDKACDYAVKHFYKKRNQNSENYLTLYGLSCLETDKIYRIATPMLRLKETKDARANSAYFSTILLQKNLLRQALVDKVSLTSLNLPNTNFILSKIFKLYTNKEYVIKDDIYTFKDVEKKEMKYQLYIEENKKKEKFMIIDSYKDGKFIHRYRYK</sequence>
<organism evidence="1">
    <name type="scientific">uncultured Sulfurovum sp</name>
    <dbReference type="NCBI Taxonomy" id="269237"/>
    <lineage>
        <taxon>Bacteria</taxon>
        <taxon>Pseudomonadati</taxon>
        <taxon>Campylobacterota</taxon>
        <taxon>Epsilonproteobacteria</taxon>
        <taxon>Campylobacterales</taxon>
        <taxon>Sulfurovaceae</taxon>
        <taxon>Sulfurovum</taxon>
        <taxon>environmental samples</taxon>
    </lineage>
</organism>
<dbReference type="EMBL" id="CACVAR010000267">
    <property type="protein sequence ID" value="CAA6816643.1"/>
    <property type="molecule type" value="Genomic_DNA"/>
</dbReference>
<dbReference type="AlphaFoldDB" id="A0A6S6TLN9"/>
<name>A0A6S6TLN9_9BACT</name>